<dbReference type="Gene3D" id="3.10.450.50">
    <property type="match status" value="1"/>
</dbReference>
<organism evidence="1 2">
    <name type="scientific">Pristionchus pacificus</name>
    <name type="common">Parasitic nematode worm</name>
    <dbReference type="NCBI Taxonomy" id="54126"/>
    <lineage>
        <taxon>Eukaryota</taxon>
        <taxon>Metazoa</taxon>
        <taxon>Ecdysozoa</taxon>
        <taxon>Nematoda</taxon>
        <taxon>Chromadorea</taxon>
        <taxon>Rhabditida</taxon>
        <taxon>Rhabditina</taxon>
        <taxon>Diplogasteromorpha</taxon>
        <taxon>Diplogasteroidea</taxon>
        <taxon>Neodiplogasteridae</taxon>
        <taxon>Pristionchus</taxon>
    </lineage>
</organism>
<dbReference type="PANTHER" id="PTHR31664:SF4">
    <property type="entry name" value="DUF4440 DOMAIN-CONTAINING PROTEIN"/>
    <property type="match status" value="1"/>
</dbReference>
<evidence type="ECO:0008006" key="3">
    <source>
        <dbReference type="Google" id="ProtNLM"/>
    </source>
</evidence>
<name>A0A8R1U482_PRIPA</name>
<evidence type="ECO:0000313" key="2">
    <source>
        <dbReference type="Proteomes" id="UP000005239"/>
    </source>
</evidence>
<dbReference type="AlphaFoldDB" id="A0A8R1U482"/>
<dbReference type="EnsemblMetazoa" id="PPA01160.1">
    <property type="protein sequence ID" value="PPA01160.1"/>
    <property type="gene ID" value="WBGene00090714"/>
</dbReference>
<keyword evidence="2" id="KW-1185">Reference proteome</keyword>
<gene>
    <name evidence="1" type="primary">WBGene00090714</name>
</gene>
<accession>A0A8R1U482</accession>
<dbReference type="InterPro" id="IPR032710">
    <property type="entry name" value="NTF2-like_dom_sf"/>
</dbReference>
<reference evidence="2" key="1">
    <citation type="journal article" date="2008" name="Nat. Genet.">
        <title>The Pristionchus pacificus genome provides a unique perspective on nematode lifestyle and parasitism.</title>
        <authorList>
            <person name="Dieterich C."/>
            <person name="Clifton S.W."/>
            <person name="Schuster L.N."/>
            <person name="Chinwalla A."/>
            <person name="Delehaunty K."/>
            <person name="Dinkelacker I."/>
            <person name="Fulton L."/>
            <person name="Fulton R."/>
            <person name="Godfrey J."/>
            <person name="Minx P."/>
            <person name="Mitreva M."/>
            <person name="Roeseler W."/>
            <person name="Tian H."/>
            <person name="Witte H."/>
            <person name="Yang S.P."/>
            <person name="Wilson R.K."/>
            <person name="Sommer R.J."/>
        </authorList>
    </citation>
    <scope>NUCLEOTIDE SEQUENCE [LARGE SCALE GENOMIC DNA]</scope>
    <source>
        <strain evidence="2">PS312</strain>
    </source>
</reference>
<protein>
    <recommendedName>
        <fullName evidence="3">DUF4440 domain-containing protein</fullName>
    </recommendedName>
</protein>
<sequence length="124" mass="13783">MAEKYGPIFDAIIKKNVAAYDAGDANAASEMYDSQGVVVDKGNNITAVGTEQNKQMIAEFIKMGKCEFADLYDVGGDRFYADTDFVTKFVDSGIVMPGSSQQLYNKKGDQWKCVHESFEYESFK</sequence>
<dbReference type="Proteomes" id="UP000005239">
    <property type="component" value="Unassembled WGS sequence"/>
</dbReference>
<evidence type="ECO:0000313" key="1">
    <source>
        <dbReference type="EnsemblMetazoa" id="PPA01160.1"/>
    </source>
</evidence>
<proteinExistence type="predicted"/>
<dbReference type="PANTHER" id="PTHR31664">
    <property type="entry name" value="PROTEIN CBG16427"/>
    <property type="match status" value="1"/>
</dbReference>
<dbReference type="SUPFAM" id="SSF54427">
    <property type="entry name" value="NTF2-like"/>
    <property type="match status" value="1"/>
</dbReference>
<reference evidence="1" key="2">
    <citation type="submission" date="2022-06" db="UniProtKB">
        <authorList>
            <consortium name="EnsemblMetazoa"/>
        </authorList>
    </citation>
    <scope>IDENTIFICATION</scope>
    <source>
        <strain evidence="1">PS312</strain>
    </source>
</reference>